<protein>
    <submittedName>
        <fullName evidence="2">Tetratricopeptide repeat protein</fullName>
    </submittedName>
</protein>
<reference evidence="2 3" key="1">
    <citation type="submission" date="2020-02" db="EMBL/GenBank/DDBJ databases">
        <title>Genomic and physiological characterization of two novel Nitrospinaceae genera.</title>
        <authorList>
            <person name="Mueller A.J."/>
            <person name="Jung M.-Y."/>
            <person name="Strachan C.R."/>
            <person name="Herbold C.W."/>
            <person name="Kirkegaard R.H."/>
            <person name="Daims H."/>
        </authorList>
    </citation>
    <scope>NUCLEOTIDE SEQUENCE [LARGE SCALE GENOMIC DNA]</scope>
    <source>
        <strain evidence="2">EB</strain>
    </source>
</reference>
<evidence type="ECO:0000313" key="3">
    <source>
        <dbReference type="Proteomes" id="UP000594688"/>
    </source>
</evidence>
<dbReference type="Proteomes" id="UP000594688">
    <property type="component" value="Chromosome"/>
</dbReference>
<dbReference type="InterPro" id="IPR011990">
    <property type="entry name" value="TPR-like_helical_dom_sf"/>
</dbReference>
<accession>A0A7T0BZ74</accession>
<dbReference type="PANTHER" id="PTHR47689">
    <property type="entry name" value="TETRATRICOPEPTIDE REPEAT (TPR)-LIKE SUPERFAMILY PROTEIN"/>
    <property type="match status" value="1"/>
</dbReference>
<keyword evidence="1" id="KW-0472">Membrane</keyword>
<name>A0A7T0BZ74_9BACT</name>
<keyword evidence="1" id="KW-0812">Transmembrane</keyword>
<dbReference type="Gene3D" id="1.25.40.10">
    <property type="entry name" value="Tetratricopeptide repeat domain"/>
    <property type="match status" value="1"/>
</dbReference>
<evidence type="ECO:0000313" key="2">
    <source>
        <dbReference type="EMBL" id="QPJ63217.1"/>
    </source>
</evidence>
<gene>
    <name evidence="2" type="ORF">G3M70_15570</name>
</gene>
<organism evidence="2 3">
    <name type="scientific">Candidatus Nitronauta litoralis</name>
    <dbReference type="NCBI Taxonomy" id="2705533"/>
    <lineage>
        <taxon>Bacteria</taxon>
        <taxon>Pseudomonadati</taxon>
        <taxon>Nitrospinota/Tectimicrobiota group</taxon>
        <taxon>Nitrospinota</taxon>
        <taxon>Nitrospinia</taxon>
        <taxon>Nitrospinales</taxon>
        <taxon>Nitrospinaceae</taxon>
        <taxon>Candidatus Nitronauta</taxon>
    </lineage>
</organism>
<proteinExistence type="predicted"/>
<dbReference type="Pfam" id="PF13424">
    <property type="entry name" value="TPR_12"/>
    <property type="match status" value="1"/>
</dbReference>
<dbReference type="EMBL" id="CP048685">
    <property type="protein sequence ID" value="QPJ63217.1"/>
    <property type="molecule type" value="Genomic_DNA"/>
</dbReference>
<keyword evidence="1" id="KW-1133">Transmembrane helix</keyword>
<dbReference type="KEGG" id="nli:G3M70_15570"/>
<dbReference type="SUPFAM" id="SSF48452">
    <property type="entry name" value="TPR-like"/>
    <property type="match status" value="1"/>
</dbReference>
<evidence type="ECO:0000256" key="1">
    <source>
        <dbReference type="SAM" id="Phobius"/>
    </source>
</evidence>
<dbReference type="AlphaFoldDB" id="A0A7T0BZ74"/>
<sequence>MKNTKGSENFWFKALAILVLMAGTFLFFKENYFQNKGWEFHREAAKQEYLKGNLAEAERYLLKALEDAEKFEAGDPRLHGTLNSLLSIYSQQSKLKESEKIILKMLALDEQLLGADHPNVGASWNNLAENYRSQALDEKAKVAYEKAIKIFEKRFGPDHALVAQIRDRYKSHLQKD</sequence>
<dbReference type="PANTHER" id="PTHR47689:SF2">
    <property type="entry name" value="TETRATRICOPEPTIDE REPEAT (TPR)-LIKE SUPERFAMILY PROTEIN"/>
    <property type="match status" value="1"/>
</dbReference>
<feature type="transmembrane region" description="Helical" evidence="1">
    <location>
        <begin position="12"/>
        <end position="28"/>
    </location>
</feature>